<feature type="region of interest" description="Disordered" evidence="4">
    <location>
        <begin position="1"/>
        <end position="32"/>
    </location>
</feature>
<reference evidence="6" key="1">
    <citation type="submission" date="2016-03" db="EMBL/GenBank/DDBJ databases">
        <authorList>
            <person name="Devillers Hugo."/>
        </authorList>
    </citation>
    <scope>NUCLEOTIDE SEQUENCE [LARGE SCALE GENOMIC DNA]</scope>
</reference>
<dbReference type="Proteomes" id="UP000191144">
    <property type="component" value="Chromosome D"/>
</dbReference>
<name>A0A1G4J7M8_9SACH</name>
<keyword evidence="6" id="KW-1185">Reference proteome</keyword>
<keyword evidence="3" id="KW-0539">Nucleus</keyword>
<protein>
    <submittedName>
        <fullName evidence="5">LAME_0D02696g1_1</fullName>
    </submittedName>
</protein>
<accession>A0A1G4J7M8</accession>
<dbReference type="SMART" id="SM00320">
    <property type="entry name" value="WD40"/>
    <property type="match status" value="4"/>
</dbReference>
<dbReference type="Pfam" id="PF00400">
    <property type="entry name" value="WD40"/>
    <property type="match status" value="1"/>
</dbReference>
<proteinExistence type="predicted"/>
<evidence type="ECO:0000313" key="5">
    <source>
        <dbReference type="EMBL" id="SCU85769.1"/>
    </source>
</evidence>
<feature type="compositionally biased region" description="Acidic residues" evidence="4">
    <location>
        <begin position="74"/>
        <end position="95"/>
    </location>
</feature>
<dbReference type="PANTHER" id="PTHR15052:SF2">
    <property type="entry name" value="GENERAL TRANSCRIPTION FACTOR 3C POLYPEPTIDE 2"/>
    <property type="match status" value="1"/>
</dbReference>
<dbReference type="SUPFAM" id="SSF50978">
    <property type="entry name" value="WD40 repeat-like"/>
    <property type="match status" value="1"/>
</dbReference>
<feature type="compositionally biased region" description="Polar residues" evidence="4">
    <location>
        <begin position="149"/>
        <end position="163"/>
    </location>
</feature>
<comment type="subcellular location">
    <subcellularLocation>
        <location evidence="1">Nucleus</location>
    </subcellularLocation>
</comment>
<dbReference type="InterPro" id="IPR015943">
    <property type="entry name" value="WD40/YVTN_repeat-like_dom_sf"/>
</dbReference>
<feature type="region of interest" description="Disordered" evidence="4">
    <location>
        <begin position="45"/>
        <end position="167"/>
    </location>
</feature>
<evidence type="ECO:0000313" key="6">
    <source>
        <dbReference type="Proteomes" id="UP000191144"/>
    </source>
</evidence>
<dbReference type="AlphaFoldDB" id="A0A1G4J7M8"/>
<sequence>MARVKDSNGGKKAVKKVRTLDSFKTVTPVSPEESAAALAVLNSATLTKTSRPKRNASKRASKSIGESIDPTVESADEGEEFVPDGEEADDVDDVETGNYESGVEDLTEQNALEATQDLEKAQTSAPKKRTAKRAASGGAKRGRKPKKSTPVQTDIQSPTPTSKLDNKRRVIRALKDLTSARDKIERIYGLNTQKLLGLAKVKECFETGSFDFDIETIQPHSKYYVDFSSPCSQKDVTQCLTLVTSDYRVINESEMRQLFPLNEAEVPLQISELDTHIKANQSIEFPVFPCGKRKGFVFSTGGLVTDIAWLPRDDLDHLYLAVSVSNKIDEPVHEDLRCWGEQKHTSCIKIFALDPKTLVFETYQTIIHPFGETWNLKWHSGFKDENSLGLLAACCQDGSVKFMKIDRTTENEIKVYENASISVALSQTPISCFDFTSSQTIVCGFQNGYVAEFELGSNVPSYYRQVHDSYVISIVTAYSGFEDKVITTTSVDGFICVYNPLSIQTTKCSLGRVRGGNSTIASYCPPVYGVVHTDGVNSIKAFTPKAAFASHQICQHENTVSALATSKLHPFLLSGSADGTLIINNLARRFLTGIKNNASVHKFLKLWEWNYNIEEKKYRLDPNYEVFNFSVNEVSKARVNPHGVNISSVKWNETCKGGKFYAFANNAGLLVIEELGS</sequence>
<dbReference type="GO" id="GO:0005634">
    <property type="term" value="C:nucleus"/>
    <property type="evidence" value="ECO:0007669"/>
    <property type="project" value="UniProtKB-SubCell"/>
</dbReference>
<organism evidence="5 6">
    <name type="scientific">Lachancea meyersii CBS 8951</name>
    <dbReference type="NCBI Taxonomy" id="1266667"/>
    <lineage>
        <taxon>Eukaryota</taxon>
        <taxon>Fungi</taxon>
        <taxon>Dikarya</taxon>
        <taxon>Ascomycota</taxon>
        <taxon>Saccharomycotina</taxon>
        <taxon>Saccharomycetes</taxon>
        <taxon>Saccharomycetales</taxon>
        <taxon>Saccharomycetaceae</taxon>
        <taxon>Lachancea</taxon>
    </lineage>
</organism>
<evidence type="ECO:0000256" key="1">
    <source>
        <dbReference type="ARBA" id="ARBA00004123"/>
    </source>
</evidence>
<dbReference type="InterPro" id="IPR052416">
    <property type="entry name" value="GTF3C_component"/>
</dbReference>
<dbReference type="GO" id="GO:0006383">
    <property type="term" value="P:transcription by RNA polymerase III"/>
    <property type="evidence" value="ECO:0007669"/>
    <property type="project" value="TreeGrafter"/>
</dbReference>
<dbReference type="InterPro" id="IPR036322">
    <property type="entry name" value="WD40_repeat_dom_sf"/>
</dbReference>
<dbReference type="GO" id="GO:0000127">
    <property type="term" value="C:transcription factor TFIIIC complex"/>
    <property type="evidence" value="ECO:0007669"/>
    <property type="project" value="TreeGrafter"/>
</dbReference>
<keyword evidence="2" id="KW-0804">Transcription</keyword>
<evidence type="ECO:0000256" key="2">
    <source>
        <dbReference type="ARBA" id="ARBA00023163"/>
    </source>
</evidence>
<feature type="compositionally biased region" description="Basic residues" evidence="4">
    <location>
        <begin position="50"/>
        <end position="61"/>
    </location>
</feature>
<evidence type="ECO:0000256" key="4">
    <source>
        <dbReference type="SAM" id="MobiDB-lite"/>
    </source>
</evidence>
<dbReference type="OrthoDB" id="4703at2759"/>
<dbReference type="PANTHER" id="PTHR15052">
    <property type="entry name" value="RNA POLYMERASE III TRANSCRIPTION INITIATION FACTOR COMPLEX SUBUNIT"/>
    <property type="match status" value="1"/>
</dbReference>
<gene>
    <name evidence="5" type="ORF">LAME_0D02696G</name>
</gene>
<dbReference type="Gene3D" id="2.130.10.10">
    <property type="entry name" value="YVTN repeat-like/Quinoprotein amine dehydrogenase"/>
    <property type="match status" value="1"/>
</dbReference>
<dbReference type="InterPro" id="IPR001680">
    <property type="entry name" value="WD40_rpt"/>
</dbReference>
<evidence type="ECO:0000256" key="3">
    <source>
        <dbReference type="ARBA" id="ARBA00023242"/>
    </source>
</evidence>
<dbReference type="EMBL" id="LT598482">
    <property type="protein sequence ID" value="SCU85769.1"/>
    <property type="molecule type" value="Genomic_DNA"/>
</dbReference>